<reference evidence="2" key="1">
    <citation type="journal article" date="2015" name="Nature">
        <title>Complex archaea that bridge the gap between prokaryotes and eukaryotes.</title>
        <authorList>
            <person name="Spang A."/>
            <person name="Saw J.H."/>
            <person name="Jorgensen S.L."/>
            <person name="Zaremba-Niedzwiedzka K."/>
            <person name="Martijn J."/>
            <person name="Lind A.E."/>
            <person name="van Eijk R."/>
            <person name="Schleper C."/>
            <person name="Guy L."/>
            <person name="Ettema T.J."/>
        </authorList>
    </citation>
    <scope>NUCLEOTIDE SEQUENCE</scope>
</reference>
<proteinExistence type="predicted"/>
<protein>
    <submittedName>
        <fullName evidence="2">Uncharacterized protein</fullName>
    </submittedName>
</protein>
<organism evidence="2">
    <name type="scientific">marine sediment metagenome</name>
    <dbReference type="NCBI Taxonomy" id="412755"/>
    <lineage>
        <taxon>unclassified sequences</taxon>
        <taxon>metagenomes</taxon>
        <taxon>ecological metagenomes</taxon>
    </lineage>
</organism>
<feature type="region of interest" description="Disordered" evidence="1">
    <location>
        <begin position="16"/>
        <end position="37"/>
    </location>
</feature>
<gene>
    <name evidence="2" type="ORF">LCGC14_1685370</name>
</gene>
<evidence type="ECO:0000313" key="2">
    <source>
        <dbReference type="EMBL" id="KKM16485.1"/>
    </source>
</evidence>
<dbReference type="AlphaFoldDB" id="A0A0F9KMF4"/>
<feature type="compositionally biased region" description="Acidic residues" evidence="1">
    <location>
        <begin position="25"/>
        <end position="37"/>
    </location>
</feature>
<name>A0A0F9KMF4_9ZZZZ</name>
<sequence>MRDIIIIVNENECNECNEDERPGEEWMYDDDVNSGLY</sequence>
<evidence type="ECO:0000256" key="1">
    <source>
        <dbReference type="SAM" id="MobiDB-lite"/>
    </source>
</evidence>
<comment type="caution">
    <text evidence="2">The sequence shown here is derived from an EMBL/GenBank/DDBJ whole genome shotgun (WGS) entry which is preliminary data.</text>
</comment>
<accession>A0A0F9KMF4</accession>
<dbReference type="EMBL" id="LAZR01014663">
    <property type="protein sequence ID" value="KKM16485.1"/>
    <property type="molecule type" value="Genomic_DNA"/>
</dbReference>